<evidence type="ECO:0000256" key="4">
    <source>
        <dbReference type="PROSITE-ProRule" id="PRU00335"/>
    </source>
</evidence>
<dbReference type="PANTHER" id="PTHR30055">
    <property type="entry name" value="HTH-TYPE TRANSCRIPTIONAL REGULATOR RUTR"/>
    <property type="match status" value="1"/>
</dbReference>
<dbReference type="PANTHER" id="PTHR30055:SF238">
    <property type="entry name" value="MYCOFACTOCIN BIOSYNTHESIS TRANSCRIPTIONAL REGULATOR MFTR-RELATED"/>
    <property type="match status" value="1"/>
</dbReference>
<dbReference type="Pfam" id="PF00440">
    <property type="entry name" value="TetR_N"/>
    <property type="match status" value="1"/>
</dbReference>
<evidence type="ECO:0000256" key="3">
    <source>
        <dbReference type="ARBA" id="ARBA00023163"/>
    </source>
</evidence>
<evidence type="ECO:0000256" key="5">
    <source>
        <dbReference type="SAM" id="MobiDB-lite"/>
    </source>
</evidence>
<feature type="region of interest" description="Disordered" evidence="5">
    <location>
        <begin position="1"/>
        <end position="21"/>
    </location>
</feature>
<evidence type="ECO:0000256" key="2">
    <source>
        <dbReference type="ARBA" id="ARBA00023125"/>
    </source>
</evidence>
<dbReference type="EMBL" id="JAKNCJ010000003">
    <property type="protein sequence ID" value="MCL6423303.1"/>
    <property type="molecule type" value="Genomic_DNA"/>
</dbReference>
<evidence type="ECO:0000259" key="6">
    <source>
        <dbReference type="PROSITE" id="PS50977"/>
    </source>
</evidence>
<evidence type="ECO:0000313" key="7">
    <source>
        <dbReference type="EMBL" id="MCL6423303.1"/>
    </source>
</evidence>
<evidence type="ECO:0000256" key="1">
    <source>
        <dbReference type="ARBA" id="ARBA00023015"/>
    </source>
</evidence>
<protein>
    <submittedName>
        <fullName evidence="7">TetR/AcrR family transcriptional regulator</fullName>
    </submittedName>
</protein>
<dbReference type="PRINTS" id="PR00455">
    <property type="entry name" value="HTHTETR"/>
</dbReference>
<dbReference type="Gene3D" id="1.10.357.10">
    <property type="entry name" value="Tetracycline Repressor, domain 2"/>
    <property type="match status" value="1"/>
</dbReference>
<gene>
    <name evidence="7" type="ORF">Bequi_07880</name>
</gene>
<name>A0ABT0R1G6_9MICO</name>
<dbReference type="InterPro" id="IPR001647">
    <property type="entry name" value="HTH_TetR"/>
</dbReference>
<keyword evidence="8" id="KW-1185">Reference proteome</keyword>
<accession>A0ABT0R1G6</accession>
<reference evidence="7" key="1">
    <citation type="submission" date="2022-02" db="EMBL/GenBank/DDBJ databases">
        <authorList>
            <person name="Lee M."/>
            <person name="Kim S.-J."/>
            <person name="Jung M.-Y."/>
        </authorList>
    </citation>
    <scope>NUCLEOTIDE SEQUENCE</scope>
    <source>
        <strain evidence="7">JHP9</strain>
    </source>
</reference>
<dbReference type="PROSITE" id="PS50977">
    <property type="entry name" value="HTH_TETR_2"/>
    <property type="match status" value="1"/>
</dbReference>
<feature type="compositionally biased region" description="Basic and acidic residues" evidence="5">
    <location>
        <begin position="10"/>
        <end position="21"/>
    </location>
</feature>
<dbReference type="SUPFAM" id="SSF46689">
    <property type="entry name" value="Homeodomain-like"/>
    <property type="match status" value="1"/>
</dbReference>
<dbReference type="InterPro" id="IPR009057">
    <property type="entry name" value="Homeodomain-like_sf"/>
</dbReference>
<keyword evidence="2 4" id="KW-0238">DNA-binding</keyword>
<keyword evidence="3" id="KW-0804">Transcription</keyword>
<feature type="domain" description="HTH tetR-type" evidence="6">
    <location>
        <begin position="18"/>
        <end position="78"/>
    </location>
</feature>
<organism evidence="7 8">
    <name type="scientific">Brachybacterium equifaecis</name>
    <dbReference type="NCBI Taxonomy" id="2910770"/>
    <lineage>
        <taxon>Bacteria</taxon>
        <taxon>Bacillati</taxon>
        <taxon>Actinomycetota</taxon>
        <taxon>Actinomycetes</taxon>
        <taxon>Micrococcales</taxon>
        <taxon>Dermabacteraceae</taxon>
        <taxon>Brachybacterium</taxon>
    </lineage>
</organism>
<dbReference type="RefSeq" id="WP_249737417.1">
    <property type="nucleotide sequence ID" value="NZ_JAKNCJ010000003.1"/>
</dbReference>
<feature type="DNA-binding region" description="H-T-H motif" evidence="4">
    <location>
        <begin position="41"/>
        <end position="60"/>
    </location>
</feature>
<dbReference type="InterPro" id="IPR050109">
    <property type="entry name" value="HTH-type_TetR-like_transc_reg"/>
</dbReference>
<dbReference type="Proteomes" id="UP001203761">
    <property type="component" value="Unassembled WGS sequence"/>
</dbReference>
<sequence length="228" mass="25347">MTDLLPRSGGGDERRRKENTRSRLLQASVPVFAEKGLEGATIDDLVRAAGFTRGAFYSNFSTKEELFGAAFSLATDEIIRIMTERMDYWRGFHGRIVSAHAAGSAEDTLMMLEVFEAVRPYGRQWFLLHSEAVSTSLRSPQARELVTEQRARLRTVIAGALRESLEAAEAAAGTRLELAISLEDLAQLVMSIFVDLMVREQLEGIEVRDLATVTLLRTIRAFMLPLGP</sequence>
<keyword evidence="1" id="KW-0805">Transcription regulation</keyword>
<proteinExistence type="predicted"/>
<evidence type="ECO:0000313" key="8">
    <source>
        <dbReference type="Proteomes" id="UP001203761"/>
    </source>
</evidence>
<comment type="caution">
    <text evidence="7">The sequence shown here is derived from an EMBL/GenBank/DDBJ whole genome shotgun (WGS) entry which is preliminary data.</text>
</comment>